<dbReference type="Proteomes" id="UP000800200">
    <property type="component" value="Unassembled WGS sequence"/>
</dbReference>
<name>A0A6A6EQZ2_9PEZI</name>
<evidence type="ECO:0000313" key="1">
    <source>
        <dbReference type="EMBL" id="KAF2193585.1"/>
    </source>
</evidence>
<dbReference type="OrthoDB" id="415706at2759"/>
<gene>
    <name evidence="1" type="ORF">K469DRAFT_549942</name>
</gene>
<proteinExistence type="predicted"/>
<accession>A0A6A6EQZ2</accession>
<evidence type="ECO:0000313" key="2">
    <source>
        <dbReference type="Proteomes" id="UP000800200"/>
    </source>
</evidence>
<dbReference type="EMBL" id="ML994613">
    <property type="protein sequence ID" value="KAF2193585.1"/>
    <property type="molecule type" value="Genomic_DNA"/>
</dbReference>
<dbReference type="AlphaFoldDB" id="A0A6A6EQZ2"/>
<reference evidence="1" key="1">
    <citation type="journal article" date="2020" name="Stud. Mycol.">
        <title>101 Dothideomycetes genomes: a test case for predicting lifestyles and emergence of pathogens.</title>
        <authorList>
            <person name="Haridas S."/>
            <person name="Albert R."/>
            <person name="Binder M."/>
            <person name="Bloem J."/>
            <person name="Labutti K."/>
            <person name="Salamov A."/>
            <person name="Andreopoulos B."/>
            <person name="Baker S."/>
            <person name="Barry K."/>
            <person name="Bills G."/>
            <person name="Bluhm B."/>
            <person name="Cannon C."/>
            <person name="Castanera R."/>
            <person name="Culley D."/>
            <person name="Daum C."/>
            <person name="Ezra D."/>
            <person name="Gonzalez J."/>
            <person name="Henrissat B."/>
            <person name="Kuo A."/>
            <person name="Liang C."/>
            <person name="Lipzen A."/>
            <person name="Lutzoni F."/>
            <person name="Magnuson J."/>
            <person name="Mondo S."/>
            <person name="Nolan M."/>
            <person name="Ohm R."/>
            <person name="Pangilinan J."/>
            <person name="Park H.-J."/>
            <person name="Ramirez L."/>
            <person name="Alfaro M."/>
            <person name="Sun H."/>
            <person name="Tritt A."/>
            <person name="Yoshinaga Y."/>
            <person name="Zwiers L.-H."/>
            <person name="Turgeon B."/>
            <person name="Goodwin S."/>
            <person name="Spatafora J."/>
            <person name="Crous P."/>
            <person name="Grigoriev I."/>
        </authorList>
    </citation>
    <scope>NUCLEOTIDE SEQUENCE</scope>
    <source>
        <strain evidence="1">CBS 207.26</strain>
    </source>
</reference>
<sequence length="53" mass="6073">FKYNIFNLINKALLRIIKEVNKVIGIKIITNNTNSSLQTFSKDILKIKINGPK</sequence>
<keyword evidence="2" id="KW-1185">Reference proteome</keyword>
<organism evidence="1 2">
    <name type="scientific">Zopfia rhizophila CBS 207.26</name>
    <dbReference type="NCBI Taxonomy" id="1314779"/>
    <lineage>
        <taxon>Eukaryota</taxon>
        <taxon>Fungi</taxon>
        <taxon>Dikarya</taxon>
        <taxon>Ascomycota</taxon>
        <taxon>Pezizomycotina</taxon>
        <taxon>Dothideomycetes</taxon>
        <taxon>Dothideomycetes incertae sedis</taxon>
        <taxon>Zopfiaceae</taxon>
        <taxon>Zopfia</taxon>
    </lineage>
</organism>
<feature type="non-terminal residue" evidence="1">
    <location>
        <position position="1"/>
    </location>
</feature>
<protein>
    <submittedName>
        <fullName evidence="1">Uncharacterized protein</fullName>
    </submittedName>
</protein>